<dbReference type="EMBL" id="CM037160">
    <property type="protein sequence ID" value="KAH7840912.1"/>
    <property type="molecule type" value="Genomic_DNA"/>
</dbReference>
<evidence type="ECO:0000313" key="1">
    <source>
        <dbReference type="EMBL" id="KAH7840912.1"/>
    </source>
</evidence>
<organism evidence="1 2">
    <name type="scientific">Vaccinium darrowii</name>
    <dbReference type="NCBI Taxonomy" id="229202"/>
    <lineage>
        <taxon>Eukaryota</taxon>
        <taxon>Viridiplantae</taxon>
        <taxon>Streptophyta</taxon>
        <taxon>Embryophyta</taxon>
        <taxon>Tracheophyta</taxon>
        <taxon>Spermatophyta</taxon>
        <taxon>Magnoliopsida</taxon>
        <taxon>eudicotyledons</taxon>
        <taxon>Gunneridae</taxon>
        <taxon>Pentapetalae</taxon>
        <taxon>asterids</taxon>
        <taxon>Ericales</taxon>
        <taxon>Ericaceae</taxon>
        <taxon>Vaccinioideae</taxon>
        <taxon>Vaccinieae</taxon>
        <taxon>Vaccinium</taxon>
    </lineage>
</organism>
<protein>
    <submittedName>
        <fullName evidence="1">Uncharacterized protein</fullName>
    </submittedName>
</protein>
<sequence>MAHQQQSPLPPHVLIFHLPIQGHVNSMLKLAELLSLVNVHVTFLLSEFSHRRLLRHTDIHCRFTRYPGFQFEAISDDHPCAGDRIFNITSSIKDVTGPLFKEMVVATGCLSSDGWQPVTCIIADGVLSFVGIFDNSM</sequence>
<name>A0ACB7XJF9_9ERIC</name>
<reference evidence="1 2" key="1">
    <citation type="journal article" date="2021" name="Hortic Res">
        <title>High-quality reference genome and annotation aids understanding of berry development for evergreen blueberry (Vaccinium darrowii).</title>
        <authorList>
            <person name="Yu J."/>
            <person name="Hulse-Kemp A.M."/>
            <person name="Babiker E."/>
            <person name="Staton M."/>
        </authorList>
    </citation>
    <scope>NUCLEOTIDE SEQUENCE [LARGE SCALE GENOMIC DNA]</scope>
    <source>
        <strain evidence="2">cv. NJ 8807/NJ 8810</strain>
        <tissue evidence="1">Young leaf</tissue>
    </source>
</reference>
<accession>A0ACB7XJF9</accession>
<comment type="caution">
    <text evidence="1">The sequence shown here is derived from an EMBL/GenBank/DDBJ whole genome shotgun (WGS) entry which is preliminary data.</text>
</comment>
<keyword evidence="2" id="KW-1185">Reference proteome</keyword>
<gene>
    <name evidence="1" type="ORF">Vadar_023248</name>
</gene>
<dbReference type="Proteomes" id="UP000828048">
    <property type="component" value="Chromosome 10"/>
</dbReference>
<evidence type="ECO:0000313" key="2">
    <source>
        <dbReference type="Proteomes" id="UP000828048"/>
    </source>
</evidence>
<proteinExistence type="predicted"/>